<dbReference type="Pfam" id="PF14223">
    <property type="entry name" value="Retrotran_gag_2"/>
    <property type="match status" value="1"/>
</dbReference>
<organism evidence="1 2">
    <name type="scientific">Puccinia graminis f. sp. tritici</name>
    <dbReference type="NCBI Taxonomy" id="56615"/>
    <lineage>
        <taxon>Eukaryota</taxon>
        <taxon>Fungi</taxon>
        <taxon>Dikarya</taxon>
        <taxon>Basidiomycota</taxon>
        <taxon>Pucciniomycotina</taxon>
        <taxon>Pucciniomycetes</taxon>
        <taxon>Pucciniales</taxon>
        <taxon>Pucciniaceae</taxon>
        <taxon>Puccinia</taxon>
    </lineage>
</organism>
<dbReference type="EMBL" id="VDEP01000405">
    <property type="protein sequence ID" value="KAA1088626.1"/>
    <property type="molecule type" value="Genomic_DNA"/>
</dbReference>
<comment type="caution">
    <text evidence="1">The sequence shown here is derived from an EMBL/GenBank/DDBJ whole genome shotgun (WGS) entry which is preliminary data.</text>
</comment>
<dbReference type="Proteomes" id="UP000325313">
    <property type="component" value="Unassembled WGS sequence"/>
</dbReference>
<gene>
    <name evidence="1" type="ORF">PGTUg99_050009</name>
</gene>
<accession>A0A5B0NJ08</accession>
<dbReference type="AlphaFoldDB" id="A0A5B0NJ08"/>
<reference evidence="1 2" key="1">
    <citation type="submission" date="2019-05" db="EMBL/GenBank/DDBJ databases">
        <title>Emergence of the Ug99 lineage of the wheat stem rust pathogen through somatic hybridization.</title>
        <authorList>
            <person name="Li F."/>
            <person name="Upadhyaya N.M."/>
            <person name="Sperschneider J."/>
            <person name="Matny O."/>
            <person name="Nguyen-Phuc H."/>
            <person name="Mago R."/>
            <person name="Raley C."/>
            <person name="Miller M.E."/>
            <person name="Silverstein K.A.T."/>
            <person name="Henningsen E."/>
            <person name="Hirsch C.D."/>
            <person name="Visser B."/>
            <person name="Pretorius Z.A."/>
            <person name="Steffenson B.J."/>
            <person name="Schwessinger B."/>
            <person name="Dodds P.N."/>
            <person name="Figueroa M."/>
        </authorList>
    </citation>
    <scope>NUCLEOTIDE SEQUENCE [LARGE SCALE GENOMIC DNA]</scope>
    <source>
        <strain evidence="1 2">Ug99</strain>
    </source>
</reference>
<proteinExistence type="predicted"/>
<protein>
    <recommendedName>
        <fullName evidence="3">DUF4219 domain-containing protein</fullName>
    </recommendedName>
</protein>
<evidence type="ECO:0000313" key="1">
    <source>
        <dbReference type="EMBL" id="KAA1088626.1"/>
    </source>
</evidence>
<evidence type="ECO:0008006" key="3">
    <source>
        <dbReference type="Google" id="ProtNLM"/>
    </source>
</evidence>
<name>A0A5B0NJ08_PUCGR</name>
<evidence type="ECO:0000313" key="2">
    <source>
        <dbReference type="Proteomes" id="UP000325313"/>
    </source>
</evidence>
<sequence length="197" mass="22545">MPKSNDEESNESFSQIPLLSAENYPEWVLRMKIHLRHVGLLDICTTPSPAVPDADYKRKMYDAVNIIAGKLSSPSFMEVVNSDNELDPYLIWNKINSHFGMKAATIKAKVWLEFTRIPFDGDLKSFTSACRKSLNELESVDPQIPPDVLVCCILGKIPKRYHHLVDPLIHDQFIIQSPHNTLTRIEQFDPRQDQKSL</sequence>